<evidence type="ECO:0000313" key="3">
    <source>
        <dbReference type="Proteomes" id="UP000050911"/>
    </source>
</evidence>
<keyword evidence="3" id="KW-1185">Reference proteome</keyword>
<dbReference type="InterPro" id="IPR009061">
    <property type="entry name" value="DNA-bd_dom_put_sf"/>
</dbReference>
<dbReference type="STRING" id="1302272.FC96_GL002496"/>
<name>A0A0R1HV75_9LACO</name>
<dbReference type="GO" id="GO:0003677">
    <property type="term" value="F:DNA binding"/>
    <property type="evidence" value="ECO:0007669"/>
    <property type="project" value="InterPro"/>
</dbReference>
<organism evidence="2 3">
    <name type="scientific">Secundilactobacillus kimchicus JCM 15530</name>
    <dbReference type="NCBI Taxonomy" id="1302272"/>
    <lineage>
        <taxon>Bacteria</taxon>
        <taxon>Bacillati</taxon>
        <taxon>Bacillota</taxon>
        <taxon>Bacilli</taxon>
        <taxon>Lactobacillales</taxon>
        <taxon>Lactobacillaceae</taxon>
        <taxon>Secundilactobacillus</taxon>
    </lineage>
</organism>
<dbReference type="Gene3D" id="1.10.1660.10">
    <property type="match status" value="1"/>
</dbReference>
<dbReference type="EMBL" id="AZCX01000009">
    <property type="protein sequence ID" value="KRK47377.1"/>
    <property type="molecule type" value="Genomic_DNA"/>
</dbReference>
<comment type="caution">
    <text evidence="2">The sequence shown here is derived from an EMBL/GenBank/DDBJ whole genome shotgun (WGS) entry which is preliminary data.</text>
</comment>
<evidence type="ECO:0000259" key="1">
    <source>
        <dbReference type="PROSITE" id="PS50937"/>
    </source>
</evidence>
<dbReference type="OrthoDB" id="9806513at2"/>
<dbReference type="CDD" id="cd01105">
    <property type="entry name" value="HTH_GlnR-like"/>
    <property type="match status" value="1"/>
</dbReference>
<proteinExistence type="predicted"/>
<dbReference type="SMART" id="SM00422">
    <property type="entry name" value="HTH_MERR"/>
    <property type="match status" value="1"/>
</dbReference>
<dbReference type="PROSITE" id="PS50937">
    <property type="entry name" value="HTH_MERR_2"/>
    <property type="match status" value="1"/>
</dbReference>
<dbReference type="InterPro" id="IPR000551">
    <property type="entry name" value="MerR-type_HTH_dom"/>
</dbReference>
<protein>
    <recommendedName>
        <fullName evidence="1">HTH merR-type domain-containing protein</fullName>
    </recommendedName>
</protein>
<dbReference type="RefSeq" id="WP_056942882.1">
    <property type="nucleotide sequence ID" value="NZ_AZCX01000009.1"/>
</dbReference>
<dbReference type="Proteomes" id="UP000050911">
    <property type="component" value="Unassembled WGS sequence"/>
</dbReference>
<dbReference type="AlphaFoldDB" id="A0A0R1HV75"/>
<feature type="domain" description="HTH merR-type" evidence="1">
    <location>
        <begin position="23"/>
        <end position="92"/>
    </location>
</feature>
<dbReference type="GO" id="GO:0006355">
    <property type="term" value="P:regulation of DNA-templated transcription"/>
    <property type="evidence" value="ECO:0007669"/>
    <property type="project" value="InterPro"/>
</dbReference>
<sequence>MNILNDPQFREKFNHIATQSDLKLGIGNLAEASGLSQSQLRYWEQKGYITSESGPKKNRKYSYGILIKVLVIKAYLEEGFTLATAAKKAVAHKQMANTLKQFVMDRFAGLSIVDDVPTINLGPVADHPDETLYAFVTPKGTELRLLPNDTGK</sequence>
<evidence type="ECO:0000313" key="2">
    <source>
        <dbReference type="EMBL" id="KRK47377.1"/>
    </source>
</evidence>
<reference evidence="2 3" key="1">
    <citation type="journal article" date="2015" name="Genome Announc.">
        <title>Expanding the biotechnology potential of lactobacilli through comparative genomics of 213 strains and associated genera.</title>
        <authorList>
            <person name="Sun Z."/>
            <person name="Harris H.M."/>
            <person name="McCann A."/>
            <person name="Guo C."/>
            <person name="Argimon S."/>
            <person name="Zhang W."/>
            <person name="Yang X."/>
            <person name="Jeffery I.B."/>
            <person name="Cooney J.C."/>
            <person name="Kagawa T.F."/>
            <person name="Liu W."/>
            <person name="Song Y."/>
            <person name="Salvetti E."/>
            <person name="Wrobel A."/>
            <person name="Rasinkangas P."/>
            <person name="Parkhill J."/>
            <person name="Rea M.C."/>
            <person name="O'Sullivan O."/>
            <person name="Ritari J."/>
            <person name="Douillard F.P."/>
            <person name="Paul Ross R."/>
            <person name="Yang R."/>
            <person name="Briner A.E."/>
            <person name="Felis G.E."/>
            <person name="de Vos W.M."/>
            <person name="Barrangou R."/>
            <person name="Klaenhammer T.R."/>
            <person name="Caufield P.W."/>
            <person name="Cui Y."/>
            <person name="Zhang H."/>
            <person name="O'Toole P.W."/>
        </authorList>
    </citation>
    <scope>NUCLEOTIDE SEQUENCE [LARGE SCALE GENOMIC DNA]</scope>
    <source>
        <strain evidence="2 3">JCM 15530</strain>
    </source>
</reference>
<dbReference type="Pfam" id="PF13411">
    <property type="entry name" value="MerR_1"/>
    <property type="match status" value="1"/>
</dbReference>
<accession>A0A0R1HV75</accession>
<dbReference type="SUPFAM" id="SSF46955">
    <property type="entry name" value="Putative DNA-binding domain"/>
    <property type="match status" value="1"/>
</dbReference>
<gene>
    <name evidence="2" type="ORF">FC96_GL002496</name>
</gene>
<dbReference type="PATRIC" id="fig|1302272.5.peg.2545"/>